<accession>A0A8S5QXC1</accession>
<evidence type="ECO:0000313" key="1">
    <source>
        <dbReference type="EMBL" id="DAE23300.1"/>
    </source>
</evidence>
<name>A0A8S5QXC1_9CAUD</name>
<dbReference type="EMBL" id="BK015751">
    <property type="protein sequence ID" value="DAE23300.1"/>
    <property type="molecule type" value="Genomic_DNA"/>
</dbReference>
<reference evidence="1" key="1">
    <citation type="journal article" date="2021" name="Proc. Natl. Acad. Sci. U.S.A.">
        <title>A Catalog of Tens of Thousands of Viruses from Human Metagenomes Reveals Hidden Associations with Chronic Diseases.</title>
        <authorList>
            <person name="Tisza M.J."/>
            <person name="Buck C.B."/>
        </authorList>
    </citation>
    <scope>NUCLEOTIDE SEQUENCE</scope>
    <source>
        <strain evidence="1">CtTK08</strain>
    </source>
</reference>
<proteinExistence type="predicted"/>
<protein>
    <submittedName>
        <fullName evidence="1">Uncharacterized protein</fullName>
    </submittedName>
</protein>
<organism evidence="1">
    <name type="scientific">Myoviridae sp. ctTK08</name>
    <dbReference type="NCBI Taxonomy" id="2826656"/>
    <lineage>
        <taxon>Viruses</taxon>
        <taxon>Duplodnaviria</taxon>
        <taxon>Heunggongvirae</taxon>
        <taxon>Uroviricota</taxon>
        <taxon>Caudoviricetes</taxon>
    </lineage>
</organism>
<sequence>MKKTLLAIFLCAAITPLFADGYGSRKLNIDIYPNPKFAMYGDSGLMSSTVSSMRRNTISGTNSLIQSECATIADWFLPYVYQTRKAEMEGRLSSIEASSNIFRGAMNTMQSISEGTPFPLGVDSYRTLDALVNEQLKLGSSEGNAVRYAKNICVHELNPGKYRLLFSSFPKTGGSFTPDLTGLDDSRKSHGAILPLISLTALENSTFMSPRDLDRLKLSAQEIMVIHALIANDIKTNLENQGKDNWITYKYLLDRKRDDFNRFLRNGGANEDYLVLILSVKVMNNITYFSENNTEITDAFLNSALDKVQALSPEEFKNNLNAALSR</sequence>